<dbReference type="EMBL" id="CP003360">
    <property type="protein sequence ID" value="AFM25974.1"/>
    <property type="molecule type" value="Genomic_DNA"/>
</dbReference>
<dbReference type="HOGENOM" id="CLU_1892858_0_0_7"/>
<evidence type="ECO:0000256" key="3">
    <source>
        <dbReference type="ARBA" id="ARBA00022801"/>
    </source>
</evidence>
<evidence type="ECO:0000256" key="1">
    <source>
        <dbReference type="ARBA" id="ARBA00007074"/>
    </source>
</evidence>
<comment type="similarity">
    <text evidence="1">Belongs to the peptidase C40 family.</text>
</comment>
<evidence type="ECO:0000313" key="6">
    <source>
        <dbReference type="EMBL" id="AFM25974.1"/>
    </source>
</evidence>
<dbReference type="InterPro" id="IPR038765">
    <property type="entry name" value="Papain-like_cys_pep_sf"/>
</dbReference>
<keyword evidence="4" id="KW-0788">Thiol protease</keyword>
<sequence length="134" mass="14744">MKEQLAFIIAKHPKYTWGGSEDLRIGLDCSGYLFLACKWAGVPGITRTTSLRMSQGLGGWRGVETHPTLADECDLSFWTMTPERPNGHVGAFLRTKSDRLKVTHASSARGVVLDDLNGQLATNLTKVRRLTIGD</sequence>
<reference evidence="7" key="1">
    <citation type="submission" date="2012-06" db="EMBL/GenBank/DDBJ databases">
        <title>Complete sequence of chromosome of Desulfomonile tiedjei DSM 6799.</title>
        <authorList>
            <person name="Lucas S."/>
            <person name="Copeland A."/>
            <person name="Lapidus A."/>
            <person name="Glavina del Rio T."/>
            <person name="Dalin E."/>
            <person name="Tice H."/>
            <person name="Bruce D."/>
            <person name="Goodwin L."/>
            <person name="Pitluck S."/>
            <person name="Peters L."/>
            <person name="Ovchinnikova G."/>
            <person name="Zeytun A."/>
            <person name="Lu M."/>
            <person name="Kyrpides N."/>
            <person name="Mavromatis K."/>
            <person name="Ivanova N."/>
            <person name="Brettin T."/>
            <person name="Detter J.C."/>
            <person name="Han C."/>
            <person name="Larimer F."/>
            <person name="Land M."/>
            <person name="Hauser L."/>
            <person name="Markowitz V."/>
            <person name="Cheng J.-F."/>
            <person name="Hugenholtz P."/>
            <person name="Woyke T."/>
            <person name="Wu D."/>
            <person name="Spring S."/>
            <person name="Schroeder M."/>
            <person name="Brambilla E."/>
            <person name="Klenk H.-P."/>
            <person name="Eisen J.A."/>
        </authorList>
    </citation>
    <scope>NUCLEOTIDE SEQUENCE [LARGE SCALE GENOMIC DNA]</scope>
    <source>
        <strain evidence="7">ATCC 49306 / DSM 6799 / DCB-1</strain>
    </source>
</reference>
<evidence type="ECO:0000313" key="7">
    <source>
        <dbReference type="Proteomes" id="UP000006055"/>
    </source>
</evidence>
<name>I4C8T3_DESTA</name>
<dbReference type="STRING" id="706587.Desti_3316"/>
<evidence type="ECO:0000259" key="5">
    <source>
        <dbReference type="PROSITE" id="PS51935"/>
    </source>
</evidence>
<dbReference type="InterPro" id="IPR000064">
    <property type="entry name" value="NLP_P60_dom"/>
</dbReference>
<dbReference type="RefSeq" id="WP_014811108.1">
    <property type="nucleotide sequence ID" value="NC_018025.1"/>
</dbReference>
<dbReference type="SUPFAM" id="SSF54001">
    <property type="entry name" value="Cysteine proteinases"/>
    <property type="match status" value="1"/>
</dbReference>
<dbReference type="Proteomes" id="UP000006055">
    <property type="component" value="Chromosome"/>
</dbReference>
<keyword evidence="2" id="KW-0645">Protease</keyword>
<dbReference type="Gene3D" id="3.90.1720.10">
    <property type="entry name" value="endopeptidase domain like (from Nostoc punctiforme)"/>
    <property type="match status" value="1"/>
</dbReference>
<dbReference type="PROSITE" id="PS51935">
    <property type="entry name" value="NLPC_P60"/>
    <property type="match status" value="1"/>
</dbReference>
<keyword evidence="3" id="KW-0378">Hydrolase</keyword>
<dbReference type="eggNOG" id="COG0791">
    <property type="taxonomic scope" value="Bacteria"/>
</dbReference>
<proteinExistence type="inferred from homology"/>
<accession>I4C8T3</accession>
<protein>
    <recommendedName>
        <fullName evidence="5">NlpC/P60 domain-containing protein</fullName>
    </recommendedName>
</protein>
<dbReference type="GO" id="GO:0008234">
    <property type="term" value="F:cysteine-type peptidase activity"/>
    <property type="evidence" value="ECO:0007669"/>
    <property type="project" value="UniProtKB-KW"/>
</dbReference>
<gene>
    <name evidence="6" type="ordered locus">Desti_3316</name>
</gene>
<evidence type="ECO:0000256" key="4">
    <source>
        <dbReference type="ARBA" id="ARBA00022807"/>
    </source>
</evidence>
<dbReference type="AlphaFoldDB" id="I4C8T3"/>
<keyword evidence="7" id="KW-1185">Reference proteome</keyword>
<dbReference type="OrthoDB" id="9807055at2"/>
<dbReference type="KEGG" id="dti:Desti_3316"/>
<feature type="domain" description="NlpC/P60" evidence="5">
    <location>
        <begin position="1"/>
        <end position="131"/>
    </location>
</feature>
<evidence type="ECO:0000256" key="2">
    <source>
        <dbReference type="ARBA" id="ARBA00022670"/>
    </source>
</evidence>
<organism evidence="6 7">
    <name type="scientific">Desulfomonile tiedjei (strain ATCC 49306 / DSM 6799 / DCB-1)</name>
    <dbReference type="NCBI Taxonomy" id="706587"/>
    <lineage>
        <taxon>Bacteria</taxon>
        <taxon>Pseudomonadati</taxon>
        <taxon>Thermodesulfobacteriota</taxon>
        <taxon>Desulfomonilia</taxon>
        <taxon>Desulfomonilales</taxon>
        <taxon>Desulfomonilaceae</taxon>
        <taxon>Desulfomonile</taxon>
    </lineage>
</organism>
<dbReference type="GO" id="GO:0006508">
    <property type="term" value="P:proteolysis"/>
    <property type="evidence" value="ECO:0007669"/>
    <property type="project" value="UniProtKB-KW"/>
</dbReference>